<evidence type="ECO:0000256" key="4">
    <source>
        <dbReference type="PIRSR" id="PIRSR036289-50"/>
    </source>
</evidence>
<dbReference type="PANTHER" id="PTHR11051:SF8">
    <property type="entry name" value="PROTEIN-GLUCOSYLGALACTOSYLHYDROXYLYSINE GLUCOSIDASE"/>
    <property type="match status" value="1"/>
</dbReference>
<evidence type="ECO:0000256" key="2">
    <source>
        <dbReference type="ARBA" id="ARBA00022676"/>
    </source>
</evidence>
<organism evidence="9 10">
    <name type="scientific">Paenibacillus macerans</name>
    <name type="common">Bacillus macerans</name>
    <dbReference type="NCBI Taxonomy" id="44252"/>
    <lineage>
        <taxon>Bacteria</taxon>
        <taxon>Bacillati</taxon>
        <taxon>Bacillota</taxon>
        <taxon>Bacilli</taxon>
        <taxon>Bacillales</taxon>
        <taxon>Paenibacillaceae</taxon>
        <taxon>Paenibacillus</taxon>
    </lineage>
</organism>
<accession>A0A090Y8C5</accession>
<sequence>MLNYNPASTEELRNWTFSETEFDPLALGKCEAVMSLGNGYMGLRSATEEPYIGEKRNLFVNGTFNKFAEFEVSELPNAADLTKLDIRIDGTRLSLQLGMVTEYERRLNLRDAELVRSLVWEHQGKKIAFTFRRFVSLAHLHQIGMQVEIRLLQGGARLSINSGIDGQAGNSGSQHFHEGEKRIYDKTYLELIQTTTESKIDFVLGAAHRLEVNGSQADIAPRMDIDRRKVAVTYSLDLAEGDALVFEKLAAVYTSRDREFAEGAMLGALRETALNELKEMHRAGYDELFRRHREAWADVWNRYDLSIQSAHDFDQLAVRFAVYHLVAMTPAHDRRMGIGAKGLSGEGYKGHSFWDTEIFILPFYIYSNPEVARSLLEYRYLGLEGARAKARDNGYEGAMYPWEAAWPSDGEVTPVWGAVDVVTGEQTKIWSGFIEQHITSDIAYAVWHYYQATGDRDFMRCCGYEIIFDTAKFWASRLEWNEDRGRYEINGVVGPDEYKEHVDNNAFTNYMAHFNLELAMEYYNVLLEEDKELFAELNAKLGLEQAVSDWAAKAPRIYLPKPNETGIIPQDDTYLQKQIIDLTPYKQQERVGGIFDDYNLDQVGEMQVSKQADIMMLFFLLENRFSPEVKKANYDYYEEKTLHDSSLSLSTHCILANDLGDRSLAYRLFRRAAEIDLGPYMHSSDAGIHSASLGGIWESVVMGFAGVRMLGGELHVNPRLPEAWETLSFPLYWRGERLRFTLDRQRLHIQAKDAEAEVSLIVHGQRVQFSGELHYDYELIKQS</sequence>
<dbReference type="GO" id="GO:0004553">
    <property type="term" value="F:hydrolase activity, hydrolyzing O-glycosyl compounds"/>
    <property type="evidence" value="ECO:0007669"/>
    <property type="project" value="TreeGrafter"/>
</dbReference>
<evidence type="ECO:0000256" key="1">
    <source>
        <dbReference type="ARBA" id="ARBA00006768"/>
    </source>
</evidence>
<evidence type="ECO:0008006" key="11">
    <source>
        <dbReference type="Google" id="ProtNLM"/>
    </source>
</evidence>
<name>A0A090Y8C5_PAEMA</name>
<dbReference type="PIRSF" id="PIRSF036289">
    <property type="entry name" value="Glycosyl_hydrolase_malt_phosph"/>
    <property type="match status" value="1"/>
</dbReference>
<dbReference type="GO" id="GO:0016757">
    <property type="term" value="F:glycosyltransferase activity"/>
    <property type="evidence" value="ECO:0007669"/>
    <property type="project" value="UniProtKB-KW"/>
</dbReference>
<dbReference type="AlphaFoldDB" id="A0A090Y8C5"/>
<dbReference type="InterPro" id="IPR011013">
    <property type="entry name" value="Gal_mutarotase_sf_dom"/>
</dbReference>
<dbReference type="PATRIC" id="fig|44252.3.peg.5738"/>
<dbReference type="GO" id="GO:0005975">
    <property type="term" value="P:carbohydrate metabolic process"/>
    <property type="evidence" value="ECO:0007669"/>
    <property type="project" value="InterPro"/>
</dbReference>
<keyword evidence="3" id="KW-0808">Transferase</keyword>
<keyword evidence="2" id="KW-0328">Glycosyltransferase</keyword>
<comment type="caution">
    <text evidence="9">The sequence shown here is derived from an EMBL/GenBank/DDBJ whole genome shotgun (WGS) entry which is preliminary data.</text>
</comment>
<feature type="domain" description="Glycoside hydrolase family 65 central catalytic" evidence="6">
    <location>
        <begin position="319"/>
        <end position="698"/>
    </location>
</feature>
<dbReference type="PANTHER" id="PTHR11051">
    <property type="entry name" value="GLYCOSYL HYDROLASE-RELATED"/>
    <property type="match status" value="1"/>
</dbReference>
<dbReference type="InterPro" id="IPR005195">
    <property type="entry name" value="Glyco_hydro_65_M"/>
</dbReference>
<dbReference type="GeneID" id="77010821"/>
<dbReference type="Gene3D" id="1.50.10.10">
    <property type="match status" value="1"/>
</dbReference>
<evidence type="ECO:0000313" key="10">
    <source>
        <dbReference type="Proteomes" id="UP000029278"/>
    </source>
</evidence>
<dbReference type="SUPFAM" id="SSF74650">
    <property type="entry name" value="Galactose mutarotase-like"/>
    <property type="match status" value="1"/>
</dbReference>
<dbReference type="InterPro" id="IPR005194">
    <property type="entry name" value="Glyco_hydro_65_C"/>
</dbReference>
<dbReference type="Pfam" id="PF03636">
    <property type="entry name" value="Glyco_hydro_65N"/>
    <property type="match status" value="1"/>
</dbReference>
<dbReference type="EMBL" id="JMQA01000047">
    <property type="protein sequence ID" value="KFM94456.1"/>
    <property type="molecule type" value="Genomic_DNA"/>
</dbReference>
<comment type="similarity">
    <text evidence="1">Belongs to the glycosyl hydrolase 65 family.</text>
</comment>
<evidence type="ECO:0000259" key="6">
    <source>
        <dbReference type="Pfam" id="PF03632"/>
    </source>
</evidence>
<feature type="domain" description="Glycoside hydrolase family 65 C-terminal" evidence="7">
    <location>
        <begin position="708"/>
        <end position="768"/>
    </location>
</feature>
<dbReference type="Pfam" id="PF03633">
    <property type="entry name" value="Glyco_hydro_65C"/>
    <property type="match status" value="1"/>
</dbReference>
<dbReference type="Gene3D" id="2.60.420.10">
    <property type="entry name" value="Maltose phosphorylase, domain 3"/>
    <property type="match status" value="1"/>
</dbReference>
<dbReference type="HOGENOM" id="CLU_006285_2_1_9"/>
<dbReference type="InterPro" id="IPR037018">
    <property type="entry name" value="GH65_N"/>
</dbReference>
<dbReference type="Proteomes" id="UP000029278">
    <property type="component" value="Unassembled WGS sequence"/>
</dbReference>
<dbReference type="SUPFAM" id="SSF48208">
    <property type="entry name" value="Six-hairpin glycosidases"/>
    <property type="match status" value="1"/>
</dbReference>
<dbReference type="STRING" id="44252.DJ90_1456"/>
<evidence type="ECO:0000259" key="7">
    <source>
        <dbReference type="Pfam" id="PF03633"/>
    </source>
</evidence>
<dbReference type="InterPro" id="IPR017045">
    <property type="entry name" value="Malt_Pase/Glycosyl_Hdrlase"/>
</dbReference>
<gene>
    <name evidence="9" type="ORF">DJ90_1456</name>
</gene>
<feature type="binding site" evidence="5">
    <location>
        <begin position="354"/>
        <end position="355"/>
    </location>
    <ligand>
        <name>substrate</name>
    </ligand>
</feature>
<evidence type="ECO:0000256" key="5">
    <source>
        <dbReference type="PIRSR" id="PIRSR036289-51"/>
    </source>
</evidence>
<dbReference type="RefSeq" id="WP_036627329.1">
    <property type="nucleotide sequence ID" value="NZ_BGML01000004.1"/>
</dbReference>
<keyword evidence="10" id="KW-1185">Reference proteome</keyword>
<dbReference type="GO" id="GO:0030246">
    <property type="term" value="F:carbohydrate binding"/>
    <property type="evidence" value="ECO:0007669"/>
    <property type="project" value="InterPro"/>
</dbReference>
<evidence type="ECO:0000259" key="8">
    <source>
        <dbReference type="Pfam" id="PF03636"/>
    </source>
</evidence>
<dbReference type="OrthoDB" id="9758855at2"/>
<protein>
    <recommendedName>
        <fullName evidence="11">Glycoside hydrolase family 65 protein</fullName>
    </recommendedName>
</protein>
<feature type="binding site" evidence="5">
    <location>
        <begin position="610"/>
        <end position="611"/>
    </location>
    <ligand>
        <name>substrate</name>
    </ligand>
</feature>
<dbReference type="Pfam" id="PF03632">
    <property type="entry name" value="Glyco_hydro_65m"/>
    <property type="match status" value="1"/>
</dbReference>
<dbReference type="Gene3D" id="2.70.98.40">
    <property type="entry name" value="Glycoside hydrolase, family 65, N-terminal domain"/>
    <property type="match status" value="1"/>
</dbReference>
<evidence type="ECO:0000256" key="3">
    <source>
        <dbReference type="ARBA" id="ARBA00022679"/>
    </source>
</evidence>
<dbReference type="InterPro" id="IPR005196">
    <property type="entry name" value="Glyco_hydro_65_N"/>
</dbReference>
<proteinExistence type="inferred from homology"/>
<feature type="domain" description="Glycoside hydrolase family 65 N-terminal" evidence="8">
    <location>
        <begin position="19"/>
        <end position="256"/>
    </location>
</feature>
<reference evidence="9 10" key="1">
    <citation type="submission" date="2014-04" db="EMBL/GenBank/DDBJ databases">
        <authorList>
            <person name="Bishop-Lilly K.A."/>
            <person name="Broomall S.M."/>
            <person name="Chain P.S."/>
            <person name="Chertkov O."/>
            <person name="Coyne S.R."/>
            <person name="Daligault H.E."/>
            <person name="Davenport K.W."/>
            <person name="Erkkila T."/>
            <person name="Frey K.G."/>
            <person name="Gibbons H.S."/>
            <person name="Gu W."/>
            <person name="Jaissle J."/>
            <person name="Johnson S.L."/>
            <person name="Koroleva G.I."/>
            <person name="Ladner J.T."/>
            <person name="Lo C.-C."/>
            <person name="Minogue T.D."/>
            <person name="Munk C."/>
            <person name="Palacios G.F."/>
            <person name="Redden C.L."/>
            <person name="Rosenzweig C.N."/>
            <person name="Scholz M.B."/>
            <person name="Teshima H."/>
            <person name="Xu Y."/>
        </authorList>
    </citation>
    <scope>NUCLEOTIDE SEQUENCE [LARGE SCALE GENOMIC DNA]</scope>
    <source>
        <strain evidence="9 10">8244</strain>
    </source>
</reference>
<evidence type="ECO:0000313" key="9">
    <source>
        <dbReference type="EMBL" id="KFM94456.1"/>
    </source>
</evidence>
<feature type="active site" description="Proton donor" evidence="4">
    <location>
        <position position="497"/>
    </location>
</feature>
<dbReference type="InterPro" id="IPR012341">
    <property type="entry name" value="6hp_glycosidase-like_sf"/>
</dbReference>
<dbReference type="InterPro" id="IPR008928">
    <property type="entry name" value="6-hairpin_glycosidase_sf"/>
</dbReference>